<feature type="domain" description="LiaI-LiaF-like transmembrane region" evidence="2">
    <location>
        <begin position="6"/>
        <end position="49"/>
    </location>
</feature>
<keyword evidence="1" id="KW-0472">Membrane</keyword>
<sequence length="473" mass="50791">MKRVSTGLSFIFLGCLLLAANFGLFRFSMIWNLIQFWPFILIFIGLDIIFSRTPLKYLGSTLSTISILGLIGLQIMARQNLPAGSAWTFGPVTVTRDSLELSSMNLWSCPKQDTEDLSDMTGVRSLKARISFGAGTLSLGASDTDEVAGHFSTCGSSSPALSTRGNRTATTVTIDAPARGWMMNNGASEWTLDFPESIPTSFEIETGASDNNLDFSHLTLTSLDLKTGASNTTVTLGGGADGGSATIDMGAASLTIRVPNGMALDIKSDTGLSTLDFPESITKVSAGHYQSARYTETTMSFSITLESGVSSISVEYYDPDDIPPVKDVSIPFESIDSGSQSPYPDSGMTPQISVIDSTQIPGPRAAQPDLLPFRYDEYLLLLILMGQQPDCPGYSVNTDSVSLSDNILTVDVTMTESSRPCIIASISSPYEVISVPKEDLPLDDQLTIVLRDQSSTTLDTISYLEIQKTISPL</sequence>
<name>A0A1J5IVN7_9BACT</name>
<protein>
    <recommendedName>
        <fullName evidence="2">LiaI-LiaF-like transmembrane region domain-containing protein</fullName>
    </recommendedName>
</protein>
<dbReference type="Proteomes" id="UP000183245">
    <property type="component" value="Unassembled WGS sequence"/>
</dbReference>
<evidence type="ECO:0000256" key="1">
    <source>
        <dbReference type="SAM" id="Phobius"/>
    </source>
</evidence>
<organism evidence="3 4">
    <name type="scientific">Candidatus Wirthbacteria bacterium CG2_30_54_11</name>
    <dbReference type="NCBI Taxonomy" id="1817892"/>
    <lineage>
        <taxon>Bacteria</taxon>
        <taxon>Candidatus Wirthbacteria</taxon>
    </lineage>
</organism>
<feature type="transmembrane region" description="Helical" evidence="1">
    <location>
        <begin position="29"/>
        <end position="50"/>
    </location>
</feature>
<accession>A0A1J5IVN7</accession>
<dbReference type="STRING" id="1817892.AUK40_06120"/>
<dbReference type="InterPro" id="IPR043726">
    <property type="entry name" value="LiaI-LiaF-like_TM1"/>
</dbReference>
<feature type="transmembrane region" description="Helical" evidence="1">
    <location>
        <begin position="57"/>
        <end position="77"/>
    </location>
</feature>
<dbReference type="AlphaFoldDB" id="A0A1J5IVN7"/>
<evidence type="ECO:0000313" key="4">
    <source>
        <dbReference type="Proteomes" id="UP000183245"/>
    </source>
</evidence>
<reference evidence="3 4" key="1">
    <citation type="journal article" date="2016" name="Environ. Microbiol.">
        <title>Genomic resolution of a cold subsurface aquifer community provides metabolic insights for novel microbes adapted to high CO concentrations.</title>
        <authorList>
            <person name="Probst A.J."/>
            <person name="Castelle C.J."/>
            <person name="Singh A."/>
            <person name="Brown C.T."/>
            <person name="Anantharaman K."/>
            <person name="Sharon I."/>
            <person name="Hug L.A."/>
            <person name="Burstein D."/>
            <person name="Emerson J.B."/>
            <person name="Thomas B.C."/>
            <person name="Banfield J.F."/>
        </authorList>
    </citation>
    <scope>NUCLEOTIDE SEQUENCE [LARGE SCALE GENOMIC DNA]</scope>
    <source>
        <strain evidence="3">CG2_30_54_11</strain>
    </source>
</reference>
<evidence type="ECO:0000259" key="2">
    <source>
        <dbReference type="Pfam" id="PF18917"/>
    </source>
</evidence>
<proteinExistence type="predicted"/>
<gene>
    <name evidence="3" type="ORF">AUK40_06120</name>
</gene>
<evidence type="ECO:0000313" key="3">
    <source>
        <dbReference type="EMBL" id="OIP95312.1"/>
    </source>
</evidence>
<dbReference type="EMBL" id="MNZT01000112">
    <property type="protein sequence ID" value="OIP95312.1"/>
    <property type="molecule type" value="Genomic_DNA"/>
</dbReference>
<dbReference type="Pfam" id="PF18917">
    <property type="entry name" value="LiaI-LiaF-like_TM1"/>
    <property type="match status" value="1"/>
</dbReference>
<keyword evidence="1" id="KW-0812">Transmembrane</keyword>
<comment type="caution">
    <text evidence="3">The sequence shown here is derived from an EMBL/GenBank/DDBJ whole genome shotgun (WGS) entry which is preliminary data.</text>
</comment>
<dbReference type="PROSITE" id="PS51257">
    <property type="entry name" value="PROKAR_LIPOPROTEIN"/>
    <property type="match status" value="1"/>
</dbReference>
<keyword evidence="1" id="KW-1133">Transmembrane helix</keyword>